<dbReference type="Gene3D" id="2.60.40.790">
    <property type="match status" value="1"/>
</dbReference>
<feature type="domain" description="SHSP" evidence="3">
    <location>
        <begin position="29"/>
        <end position="145"/>
    </location>
</feature>
<dbReference type="SUPFAM" id="SSF49764">
    <property type="entry name" value="HSP20-like chaperones"/>
    <property type="match status" value="1"/>
</dbReference>
<dbReference type="OrthoDB" id="9811615at2"/>
<gene>
    <name evidence="4" type="ORF">SAMN02910429_02292</name>
</gene>
<dbReference type="PROSITE" id="PS01031">
    <property type="entry name" value="SHSP"/>
    <property type="match status" value="1"/>
</dbReference>
<keyword evidence="5" id="KW-1185">Reference proteome</keyword>
<dbReference type="EMBL" id="FOGW01000043">
    <property type="protein sequence ID" value="SES13869.1"/>
    <property type="molecule type" value="Genomic_DNA"/>
</dbReference>
<dbReference type="AlphaFoldDB" id="A0A1H9UX04"/>
<evidence type="ECO:0000256" key="1">
    <source>
        <dbReference type="PROSITE-ProRule" id="PRU00285"/>
    </source>
</evidence>
<proteinExistence type="inferred from homology"/>
<reference evidence="5" key="1">
    <citation type="submission" date="2016-10" db="EMBL/GenBank/DDBJ databases">
        <authorList>
            <person name="Varghese N."/>
            <person name="Submissions S."/>
        </authorList>
    </citation>
    <scope>NUCLEOTIDE SEQUENCE [LARGE SCALE GENOMIC DNA]</scope>
    <source>
        <strain evidence="5">S1b</strain>
    </source>
</reference>
<dbReference type="InterPro" id="IPR031107">
    <property type="entry name" value="Small_HSP"/>
</dbReference>
<evidence type="ECO:0000313" key="5">
    <source>
        <dbReference type="Proteomes" id="UP000182471"/>
    </source>
</evidence>
<dbReference type="Pfam" id="PF00011">
    <property type="entry name" value="HSP20"/>
    <property type="match status" value="1"/>
</dbReference>
<dbReference type="InterPro" id="IPR008978">
    <property type="entry name" value="HSP20-like_chaperone"/>
</dbReference>
<evidence type="ECO:0000313" key="4">
    <source>
        <dbReference type="EMBL" id="SES13869.1"/>
    </source>
</evidence>
<organism evidence="4 5">
    <name type="scientific">Lachnobacterium bovis</name>
    <dbReference type="NCBI Taxonomy" id="140626"/>
    <lineage>
        <taxon>Bacteria</taxon>
        <taxon>Bacillati</taxon>
        <taxon>Bacillota</taxon>
        <taxon>Clostridia</taxon>
        <taxon>Lachnospirales</taxon>
        <taxon>Lachnospiraceae</taxon>
        <taxon>Lachnobacterium</taxon>
    </lineage>
</organism>
<comment type="similarity">
    <text evidence="1 2">Belongs to the small heat shock protein (HSP20) family.</text>
</comment>
<name>A0A1H9UX04_9FIRM</name>
<dbReference type="CDD" id="cd06471">
    <property type="entry name" value="ACD_LpsHSP_like"/>
    <property type="match status" value="1"/>
</dbReference>
<dbReference type="RefSeq" id="WP_022750645.1">
    <property type="nucleotide sequence ID" value="NZ_FOGW01000043.1"/>
</dbReference>
<dbReference type="PANTHER" id="PTHR11527">
    <property type="entry name" value="HEAT-SHOCK PROTEIN 20 FAMILY MEMBER"/>
    <property type="match status" value="1"/>
</dbReference>
<evidence type="ECO:0000259" key="3">
    <source>
        <dbReference type="PROSITE" id="PS01031"/>
    </source>
</evidence>
<dbReference type="InterPro" id="IPR002068">
    <property type="entry name" value="A-crystallin/Hsp20_dom"/>
</dbReference>
<evidence type="ECO:0000256" key="2">
    <source>
        <dbReference type="RuleBase" id="RU003616"/>
    </source>
</evidence>
<sequence>MMLIPGFLNDNFTNDLVGDAFNYLNNNQNYETKSNMLVDIKEFKDRFEMDVDLPGFKKNEISLELEKGYLTISATPTKTKEPNERKGRFIRCERFTGANRRTFFVGEEVKSEDISARFENGVLAVTILKKKPEPKMEKSNFISILG</sequence>
<protein>
    <submittedName>
        <fullName evidence="4">Molecular chaperone IbpA, HSP20 family</fullName>
    </submittedName>
</protein>
<accession>A0A1H9UX04</accession>
<dbReference type="Proteomes" id="UP000182471">
    <property type="component" value="Unassembled WGS sequence"/>
</dbReference>